<dbReference type="AlphaFoldDB" id="A0A2G9C3C8"/>
<dbReference type="Proteomes" id="UP000231501">
    <property type="component" value="Unassembled WGS sequence"/>
</dbReference>
<keyword evidence="2" id="KW-1185">Reference proteome</keyword>
<dbReference type="RefSeq" id="WP_099863942.1">
    <property type="nucleotide sequence ID" value="NZ_PEOG01000093.1"/>
</dbReference>
<dbReference type="EMBL" id="PEOG01000093">
    <property type="protein sequence ID" value="PIM50878.1"/>
    <property type="molecule type" value="Genomic_DNA"/>
</dbReference>
<protein>
    <submittedName>
        <fullName evidence="1">Uncharacterized protein</fullName>
    </submittedName>
</protein>
<gene>
    <name evidence="1" type="ORF">CS062_22750</name>
</gene>
<name>A0A2G9C3C8_9BURK</name>
<proteinExistence type="predicted"/>
<dbReference type="OrthoDB" id="8811091at2"/>
<organism evidence="1 2">
    <name type="scientific">Roseateles chitinivorans</name>
    <dbReference type="NCBI Taxonomy" id="2917965"/>
    <lineage>
        <taxon>Bacteria</taxon>
        <taxon>Pseudomonadati</taxon>
        <taxon>Pseudomonadota</taxon>
        <taxon>Betaproteobacteria</taxon>
        <taxon>Burkholderiales</taxon>
        <taxon>Sphaerotilaceae</taxon>
        <taxon>Roseateles</taxon>
    </lineage>
</organism>
<reference evidence="1 2" key="1">
    <citation type="submission" date="2017-11" db="EMBL/GenBank/DDBJ databases">
        <title>Draft genome sequence of Mitsuaria sp. HWN-4.</title>
        <authorList>
            <person name="Gundlapally S.R."/>
        </authorList>
    </citation>
    <scope>NUCLEOTIDE SEQUENCE [LARGE SCALE GENOMIC DNA]</scope>
    <source>
        <strain evidence="1 2">HWN-4</strain>
    </source>
</reference>
<accession>A0A2G9C3C8</accession>
<evidence type="ECO:0000313" key="2">
    <source>
        <dbReference type="Proteomes" id="UP000231501"/>
    </source>
</evidence>
<evidence type="ECO:0000313" key="1">
    <source>
        <dbReference type="EMBL" id="PIM50878.1"/>
    </source>
</evidence>
<sequence>MQHIQASTGGAPGAQYPEVYRNLMAIGLLGAIYRASDDAAIVHEAVEMTLEDPTMYVMHRAIAVAMGGDADYAKASLGRRIEQQPDDDNSKVALGVSMMLSGDPEWKHWLNNVLATSTDQQAREAANGVLAYLAGLRAPH</sequence>
<comment type="caution">
    <text evidence="1">The sequence shown here is derived from an EMBL/GenBank/DDBJ whole genome shotgun (WGS) entry which is preliminary data.</text>
</comment>